<accession>A0AAV2F358</accession>
<keyword evidence="4" id="KW-1185">Reference proteome</keyword>
<proteinExistence type="predicted"/>
<gene>
    <name evidence="3" type="ORF">LTRI10_LOCUS33297</name>
</gene>
<organism evidence="3 4">
    <name type="scientific">Linum trigynum</name>
    <dbReference type="NCBI Taxonomy" id="586398"/>
    <lineage>
        <taxon>Eukaryota</taxon>
        <taxon>Viridiplantae</taxon>
        <taxon>Streptophyta</taxon>
        <taxon>Embryophyta</taxon>
        <taxon>Tracheophyta</taxon>
        <taxon>Spermatophyta</taxon>
        <taxon>Magnoliopsida</taxon>
        <taxon>eudicotyledons</taxon>
        <taxon>Gunneridae</taxon>
        <taxon>Pentapetalae</taxon>
        <taxon>rosids</taxon>
        <taxon>fabids</taxon>
        <taxon>Malpighiales</taxon>
        <taxon>Linaceae</taxon>
        <taxon>Linum</taxon>
    </lineage>
</organism>
<evidence type="ECO:0000256" key="1">
    <source>
        <dbReference type="SAM" id="MobiDB-lite"/>
    </source>
</evidence>
<reference evidence="3 4" key="1">
    <citation type="submission" date="2024-04" db="EMBL/GenBank/DDBJ databases">
        <authorList>
            <person name="Fracassetti M."/>
        </authorList>
    </citation>
    <scope>NUCLEOTIDE SEQUENCE [LARGE SCALE GENOMIC DNA]</scope>
</reference>
<feature type="compositionally biased region" description="Pro residues" evidence="1">
    <location>
        <begin position="9"/>
        <end position="19"/>
    </location>
</feature>
<feature type="domain" description="Retrotransposon Copia-like N-terminal" evidence="2">
    <location>
        <begin position="35"/>
        <end position="79"/>
    </location>
</feature>
<dbReference type="PANTHER" id="PTHR37610">
    <property type="entry name" value="CCHC-TYPE DOMAIN-CONTAINING PROTEIN"/>
    <property type="match status" value="1"/>
</dbReference>
<protein>
    <recommendedName>
        <fullName evidence="2">Retrotransposon Copia-like N-terminal domain-containing protein</fullName>
    </recommendedName>
</protein>
<feature type="region of interest" description="Disordered" evidence="1">
    <location>
        <begin position="1"/>
        <end position="39"/>
    </location>
</feature>
<dbReference type="Proteomes" id="UP001497516">
    <property type="component" value="Chromosome 6"/>
</dbReference>
<dbReference type="EMBL" id="OZ034819">
    <property type="protein sequence ID" value="CAL1392671.1"/>
    <property type="molecule type" value="Genomic_DNA"/>
</dbReference>
<evidence type="ECO:0000313" key="3">
    <source>
        <dbReference type="EMBL" id="CAL1392671.1"/>
    </source>
</evidence>
<dbReference type="Pfam" id="PF14244">
    <property type="entry name" value="Retrotran_gag_3"/>
    <property type="match status" value="1"/>
</dbReference>
<sequence>MADNQAAPQPQPDPQPQDPQRPNVVDPASDPFFLHGSEQPGSLLVDEKLTTTNYNDWSRAMLNALAAKNKLSFINASIPELPVTDPRHGAWTRTQRYDS</sequence>
<name>A0AAV2F358_9ROSI</name>
<evidence type="ECO:0000259" key="2">
    <source>
        <dbReference type="Pfam" id="PF14244"/>
    </source>
</evidence>
<dbReference type="InterPro" id="IPR029472">
    <property type="entry name" value="Copia-like_N"/>
</dbReference>
<dbReference type="PANTHER" id="PTHR37610:SF40">
    <property type="entry name" value="OS01G0909600 PROTEIN"/>
    <property type="match status" value="1"/>
</dbReference>
<dbReference type="AlphaFoldDB" id="A0AAV2F358"/>
<evidence type="ECO:0000313" key="4">
    <source>
        <dbReference type="Proteomes" id="UP001497516"/>
    </source>
</evidence>